<dbReference type="AlphaFoldDB" id="A0A0E9UK38"/>
<name>A0A0E9UK38_ANGAN</name>
<accession>A0A0E9UK38</accession>
<sequence length="20" mass="2390">MHCKISTRYSFNMISRSQIS</sequence>
<evidence type="ECO:0000313" key="1">
    <source>
        <dbReference type="EMBL" id="JAH65313.1"/>
    </source>
</evidence>
<reference evidence="1" key="2">
    <citation type="journal article" date="2015" name="Fish Shellfish Immunol.">
        <title>Early steps in the European eel (Anguilla anguilla)-Vibrio vulnificus interaction in the gills: Role of the RtxA13 toxin.</title>
        <authorList>
            <person name="Callol A."/>
            <person name="Pajuelo D."/>
            <person name="Ebbesson L."/>
            <person name="Teles M."/>
            <person name="MacKenzie S."/>
            <person name="Amaro C."/>
        </authorList>
    </citation>
    <scope>NUCLEOTIDE SEQUENCE</scope>
</reference>
<dbReference type="EMBL" id="GBXM01043264">
    <property type="protein sequence ID" value="JAH65313.1"/>
    <property type="molecule type" value="Transcribed_RNA"/>
</dbReference>
<reference evidence="1" key="1">
    <citation type="submission" date="2014-11" db="EMBL/GenBank/DDBJ databases">
        <authorList>
            <person name="Amaro Gonzalez C."/>
        </authorList>
    </citation>
    <scope>NUCLEOTIDE SEQUENCE</scope>
</reference>
<protein>
    <submittedName>
        <fullName evidence="1">Uncharacterized protein</fullName>
    </submittedName>
</protein>
<organism evidence="1">
    <name type="scientific">Anguilla anguilla</name>
    <name type="common">European freshwater eel</name>
    <name type="synonym">Muraena anguilla</name>
    <dbReference type="NCBI Taxonomy" id="7936"/>
    <lineage>
        <taxon>Eukaryota</taxon>
        <taxon>Metazoa</taxon>
        <taxon>Chordata</taxon>
        <taxon>Craniata</taxon>
        <taxon>Vertebrata</taxon>
        <taxon>Euteleostomi</taxon>
        <taxon>Actinopterygii</taxon>
        <taxon>Neopterygii</taxon>
        <taxon>Teleostei</taxon>
        <taxon>Anguilliformes</taxon>
        <taxon>Anguillidae</taxon>
        <taxon>Anguilla</taxon>
    </lineage>
</organism>
<proteinExistence type="predicted"/>